<sequence>MTRDLPPNQSLSDPQARTRNNGAKSCIFPTLDDTTPNEVQSLVWSVPQEHLTSLDTFYKRNSSDLAPLLIAVWSIILHQFVGEETLYFGVNAPPGISGGISGHMQAFAVAIDPEGSIEQLLRTCDRQLAESQGESGNVHFNTGIAFVTGDEESPFQPESPHGRLHATDNEGYDLLLIVKPGNKSAELLLQYSPAAVSDRHAAILGGVVSRAVTCVLRDPKQKLRDLDLLDQLSKGYIAEWVGKRTDVAGCSSIAEIIQGQSRWQPGAPAVCSWDGALTYGELDELSTRLAFYLKERCVGPEVMVPVCSEKSIWAIVAMLAVLKVGAAFVPMDPSHPVERLKQIIAQVNAKVILSSDRHAELLAGATDDVVTVSEATATQLPPANHTELPRAEADNMAYVLFTSGSTGAPKGCVVDHRALATVINHAEALQISPKTRALQFASFAFGVSLIEIFCTLTAGGTICIPSDYERMNDLLGALQRMDVDWALLTPSLLGSVDPDKLTSLKTLVVAGEPLRNELARSWAQKVRLVPAYGLTEWAGICTVQHQINLRVANPKSIGKSPSANLWLVNPHNHDVLAPIGTVAELLIEGPCLARGYLHQAELTATMFIENPPWLRLFRSDQETTRLYKTGDLVRYSPDGSLIYIGRKSLQAKIRGQRIELGEVEYQVGRHFAGATKVIVDVVTPISDTPSPILVAFIYSKNGRAPPKEHHPSGSADPFDGSDPDFQSHSAEADLMIHDYLPDYMIPQLYVPLKRVPLTITGKIDRRGLREAACSLPYETLASYTYTRSDPVAPNSRAEQCLHRLLSDILKLPSESFSVNDSFFRLGGDSVKAMQLVTRCRAEGISITVQDVFREKTVSSLALLAGQHCGPVAGCDEGSETKFSLSAVQQSMMLTGAQKQSWSAPTACILLRLNRCVDTPQLEDAIRQVVHRHPMLRARFTRDRNGAWAQYVQPQAGYEYASCTVSTMEKATEMIESRGKILNVEKGPVFGALLLNLGEDQYLSLAAHSFVVDRTSLQIISQEIEDFLDPNAAIHKLKPQPVDFREWCCSDVEARHGQRHIPAPTPITPTALSDQQLSPQTKDVPPDHGHSMTGTSVLVPPSLLGDATKALWVSPSVVLQAVALHAFGRAFHDRELPLFSVEEDGRGLTSSPNGFSQTVGQFTTRTTLCVRSNGQSSFSEILRQTKESYQEARNGKTTHDIPSAGRQPVLGDSMRAPLPSILFNFLLHPNEQQSSGAVFEQVVVEDQVCQPHEQLAEGIIVTASERDHLPRMVFNLTPGAIPGRDLELWVQECRYSINQAVQLLEEKIPIFTPYDFPLLAMTREDLEVFLRRRLPEIDIRPRDIEAAYPCTPIQQGMLISQARQPEHYQGLFLWEASPAGGHVTIEMDRLQAAWRQLSRCHPILRTIFVEGVGASPYIQVVLKAGDARTAVLRCADEGDARSALHADWQIGGYGRDSLPRFTVCQTGDGKLLVALEISHVLMDATSMEIVKRDLALAYNDQLPSTSGAPYSDYVAYVEGSRSDTVLRYWREYLKGCSPCYFPRLTDGAHPGGAAERQSVSVPFDYGSELDAFCKGTGLTISNVVQVAWGMVLRAFTGLDSVLFGYVTSGRDAPVAGIEGALGPYINALVCRVDFDGSATLLETVRKAQRDFMQGFSSQHYSLAELFHSATGGSPKMFNTGMTFPPELQQSTQHPGDIRFHELERDLPDEYDITVEGRLKKGRFTAWLLYSPATVSGSQALQMAHNLNTAINMIIQQSEMPAVAPLLSEMDRRQLAQWNGVVPARVERCVHELIRERCWAQPMAPAVCAWDGEFTYGELDRLSSALAAHLASLEVGPEVLVPVMFEKSRWTPVAMLGVMKAGGAFVLLDPSHPPARLQGICQAVSASVVVASAAQAPIAEQWARRVVMVGTDGMVWRSSNGPLDRPLVSPDNALYAVFTSGSTGTPKGALITHSAYCTSALAHSHAFGLSANSRAFQFSSYAFDVSILEQLTTLVVGGCICIPSDADRLNRIQSAASELGVTWAELTPSTARMLDPTDLAGLETLVLIGEPVTSTDIVRWIGQVNLKNGYGPAECSAISTVKVRLGKPSDERNIGQGTGGVCWVAHPEDHDRLLPIGAVGELLIEGPIVGRGYLNDPEKTAAAFIDPPAWLRDFRAAHPGNPGGDRVYKTGDLVRYGTDGSLRFVGRKDTQIKLRGQRIELGEVEHNTRECFPGAREVVVEVVTPADDGRVPGLVAFVWVDGTDRANGGEDLLVPPTDGFRAAVPRAEAALHDAVPAYMVPAVFLPVAGIPLSPTGKTDRRRLRERAAALSQAEIESYSVGAGAKRAPATAAERTLQQLWVRVLNLPLDAIGADDSFFRLGGDSITAMQLSSLARTEGFALSVSDIFHSKTIAALAPFVGMDRQSLHVQESVDVPFDLSPVQRLFFDLQPNGADHFNQSFLIPLAASVATQDLVRAIATIVDRHSMLRARFSRDSDGGWSQVVSTDIESSYRYRHSTVPSLEDAGDIMHTSQQSLDFRNGPLLSVDLIDVSPGQAQYIFLVAHHFVIDFVSWRILLGDLEDLLRSGHISGPQTLPFQAWCQLQAEYARNTLDPAAALPLALPPAVTDYWGSADHLNHLNTCDNIIYDSFTVNEEVTATLFGSANDAFQTQPVEIFQAALWHAFVQTFSDRPPPAIYCESHGREPWDPSIDLSRTVGWFTTMWPLCIGMDGDSNSIVDVVRQSKDARRRTPSNGWAYFASRFLNPDGQQTFDMHGPVEIAFNYLGLYQQFEREGALLRPPITLKDQTPNVAGDVRRFALIDVIAAVNQGCLQFSFHYNQHMNHQDSIRRWMANCEKSLKEAADMLANLSPRYTLCDFPLLSLPYKMLDPLVDHINSRSVRTDASPPYIPKQHLVSRNHTTDTGLDRPGQSPSLMESGNIADILPATNCQEWFLHSWKFSLFPFSVDGQIDVARLQAAVQSLVEKYTALRTMFCEYHGSILQVILKRSHAEFHHIHTDKPLESILKDLSDQDMGQSLFSTIPLLKVTLVSRTREEHTLVIRMHHAQFDRYSLQPVLQDLAVAYNGDKLSSPPASFSDYVYYCHQANSKAANQFWREHLEGSELTKLPFSLSGTCDHLTPICESASIDLPSLPLDMTFPILVNAALSFVLGKLVNSAEVVFGVTVNTRSIPLQGIETILGPCLNILPFRVRLRQYRSVKDLCIHAQQQYANMLQYCSPEPPDTARPSTGGPNNAGFNYIVNNTHVYGGTGLVPLNGATWSELSGSEEIDLQNQVLIRSATHGGKLTIGVLTSADSHSREILSEHASTLAKNVVSAIQQFCEAPESDLSSLVLQL</sequence>
<accession>A0ACC3AY09</accession>
<comment type="caution">
    <text evidence="1">The sequence shown here is derived from an EMBL/GenBank/DDBJ whole genome shotgun (WGS) entry which is preliminary data.</text>
</comment>
<name>A0ACC3AY09_9EURO</name>
<organism evidence="1 2">
    <name type="scientific">Aspergillus melleus</name>
    <dbReference type="NCBI Taxonomy" id="138277"/>
    <lineage>
        <taxon>Eukaryota</taxon>
        <taxon>Fungi</taxon>
        <taxon>Dikarya</taxon>
        <taxon>Ascomycota</taxon>
        <taxon>Pezizomycotina</taxon>
        <taxon>Eurotiomycetes</taxon>
        <taxon>Eurotiomycetidae</taxon>
        <taxon>Eurotiales</taxon>
        <taxon>Aspergillaceae</taxon>
        <taxon>Aspergillus</taxon>
        <taxon>Aspergillus subgen. Circumdati</taxon>
    </lineage>
</organism>
<protein>
    <submittedName>
        <fullName evidence="1">Nonribosomal Peptide Synthase (NRPS)</fullName>
    </submittedName>
</protein>
<reference evidence="1 2" key="1">
    <citation type="journal article" date="2023" name="ACS Omega">
        <title>Identification of the Neoaspergillic Acid Biosynthesis Gene Cluster by Establishing an In Vitro CRISPR-Ribonucleoprotein Genetic System in Aspergillus melleus.</title>
        <authorList>
            <person name="Yuan B."/>
            <person name="Grau M.F."/>
            <person name="Murata R.M."/>
            <person name="Torok T."/>
            <person name="Venkateswaran K."/>
            <person name="Stajich J.E."/>
            <person name="Wang C.C.C."/>
        </authorList>
    </citation>
    <scope>NUCLEOTIDE SEQUENCE [LARGE SCALE GENOMIC DNA]</scope>
    <source>
        <strain evidence="1 2">IMV 1140</strain>
    </source>
</reference>
<evidence type="ECO:0000313" key="1">
    <source>
        <dbReference type="EMBL" id="KAK1142664.1"/>
    </source>
</evidence>
<dbReference type="Proteomes" id="UP001177260">
    <property type="component" value="Unassembled WGS sequence"/>
</dbReference>
<gene>
    <name evidence="1" type="ORF">N8T08_007469</name>
</gene>
<keyword evidence="2" id="KW-1185">Reference proteome</keyword>
<proteinExistence type="predicted"/>
<dbReference type="EMBL" id="JAOPJF010000048">
    <property type="protein sequence ID" value="KAK1142664.1"/>
    <property type="molecule type" value="Genomic_DNA"/>
</dbReference>
<evidence type="ECO:0000313" key="2">
    <source>
        <dbReference type="Proteomes" id="UP001177260"/>
    </source>
</evidence>